<sequence length="84" mass="9158">MLQSGLVGKKHIAIDGFKLPSDASKQWSGTHAQQQKKSNKLRLAAQKIVDHHLLNDGKGGSGDNAKERQTVETLLKNAEKLMPS</sequence>
<reference evidence="2" key="1">
    <citation type="journal article" date="2019" name="Int. J. Syst. Evol. Microbiol.">
        <title>The Global Catalogue of Microorganisms (GCM) 10K type strain sequencing project: providing services to taxonomists for standard genome sequencing and annotation.</title>
        <authorList>
            <consortium name="The Broad Institute Genomics Platform"/>
            <consortium name="The Broad Institute Genome Sequencing Center for Infectious Disease"/>
            <person name="Wu L."/>
            <person name="Ma J."/>
        </authorList>
    </citation>
    <scope>NUCLEOTIDE SEQUENCE [LARGE SCALE GENOMIC DNA]</scope>
    <source>
        <strain evidence="2">CECT 8570</strain>
    </source>
</reference>
<keyword evidence="2" id="KW-1185">Reference proteome</keyword>
<accession>A0ABV8V7G9</accession>
<dbReference type="Proteomes" id="UP001595840">
    <property type="component" value="Unassembled WGS sequence"/>
</dbReference>
<protein>
    <submittedName>
        <fullName evidence="1">Uncharacterized protein</fullName>
    </submittedName>
</protein>
<gene>
    <name evidence="1" type="ORF">ACFOX3_15085</name>
</gene>
<dbReference type="EMBL" id="JBHSCX010000020">
    <property type="protein sequence ID" value="MFC4363638.1"/>
    <property type="molecule type" value="Genomic_DNA"/>
</dbReference>
<organism evidence="1 2">
    <name type="scientific">Simiduia curdlanivorans</name>
    <dbReference type="NCBI Taxonomy" id="1492769"/>
    <lineage>
        <taxon>Bacteria</taxon>
        <taxon>Pseudomonadati</taxon>
        <taxon>Pseudomonadota</taxon>
        <taxon>Gammaproteobacteria</taxon>
        <taxon>Cellvibrionales</taxon>
        <taxon>Cellvibrionaceae</taxon>
        <taxon>Simiduia</taxon>
    </lineage>
</organism>
<proteinExistence type="predicted"/>
<dbReference type="RefSeq" id="WP_290261599.1">
    <property type="nucleotide sequence ID" value="NZ_JAUFQG010000004.1"/>
</dbReference>
<evidence type="ECO:0000313" key="1">
    <source>
        <dbReference type="EMBL" id="MFC4363638.1"/>
    </source>
</evidence>
<evidence type="ECO:0000313" key="2">
    <source>
        <dbReference type="Proteomes" id="UP001595840"/>
    </source>
</evidence>
<name>A0ABV8V7G9_9GAMM</name>
<comment type="caution">
    <text evidence="1">The sequence shown here is derived from an EMBL/GenBank/DDBJ whole genome shotgun (WGS) entry which is preliminary data.</text>
</comment>